<dbReference type="GO" id="GO:0046872">
    <property type="term" value="F:metal ion binding"/>
    <property type="evidence" value="ECO:0007669"/>
    <property type="project" value="UniProtKB-KW"/>
</dbReference>
<dbReference type="PRINTS" id="PR00990">
    <property type="entry name" value="RIBOKINASE"/>
</dbReference>
<keyword evidence="2 9" id="KW-0479">Metal-binding</keyword>
<feature type="active site" description="Proton acceptor" evidence="9">
    <location>
        <position position="266"/>
    </location>
</feature>
<dbReference type="InterPro" id="IPR029056">
    <property type="entry name" value="Ribokinase-like"/>
</dbReference>
<dbReference type="SUPFAM" id="SSF53613">
    <property type="entry name" value="Ribokinase-like"/>
    <property type="match status" value="1"/>
</dbReference>
<comment type="pathway">
    <text evidence="9">Carbohydrate metabolism; D-ribose degradation; D-ribose 5-phosphate from beta-D-ribopyranose: step 2/2.</text>
</comment>
<organism evidence="11">
    <name type="scientific">Jonesiaceae bacterium BS-20</name>
    <dbReference type="NCBI Taxonomy" id="3120821"/>
    <lineage>
        <taxon>Bacteria</taxon>
        <taxon>Bacillati</taxon>
        <taxon>Actinomycetota</taxon>
        <taxon>Actinomycetes</taxon>
        <taxon>Micrococcales</taxon>
        <taxon>Jonesiaceae</taxon>
    </lineage>
</organism>
<keyword evidence="5 9" id="KW-0067">ATP-binding</keyword>
<feature type="binding site" evidence="9">
    <location>
        <begin position="265"/>
        <end position="266"/>
    </location>
    <ligand>
        <name>ATP</name>
        <dbReference type="ChEBI" id="CHEBI:30616"/>
    </ligand>
</feature>
<feature type="binding site" evidence="9">
    <location>
        <position position="296"/>
    </location>
    <ligand>
        <name>K(+)</name>
        <dbReference type="ChEBI" id="CHEBI:29103"/>
    </ligand>
</feature>
<comment type="subunit">
    <text evidence="9">Homodimer.</text>
</comment>
<dbReference type="GO" id="GO:0005524">
    <property type="term" value="F:ATP binding"/>
    <property type="evidence" value="ECO:0007669"/>
    <property type="project" value="UniProtKB-UniRule"/>
</dbReference>
<name>A0AAU7DW52_9MICO</name>
<sequence length="328" mass="33137">MREKQFQQICVIGSINADLTVRAARLPKPGESVAGGPLQVLPGGKSANQAAAAGRLGATVSLVGMVGDDSNGEMLLRSLSANGVRTTSVGCAENIATGTAMITVDDQGENFIIASPGANGMVGPDLVDAHVDLIESCGVLGLTFEVPMAANIRAAEIAANCGTQVVLNPSPFKHPPAELLRHVDVLVVNEHEFGLLLPNSDLRGDITDSARFLAAQGVRSVVITLGSRGAGVLFTGLAEGGAAGEPRYAEIAAPKVDAIDTTGCGDAFTGSLMLGLATGQELADSVRTACAVGAYAATSLGAQSSYPDSEQLAVFLASQPALAGATGL</sequence>
<keyword evidence="8 9" id="KW-0119">Carbohydrate metabolism</keyword>
<dbReference type="Pfam" id="PF00294">
    <property type="entry name" value="PfkB"/>
    <property type="match status" value="1"/>
</dbReference>
<keyword evidence="3 9" id="KW-0547">Nucleotide-binding</keyword>
<evidence type="ECO:0000313" key="11">
    <source>
        <dbReference type="EMBL" id="XBH21178.1"/>
    </source>
</evidence>
<reference evidence="11" key="1">
    <citation type="submission" date="2024-02" db="EMBL/GenBank/DDBJ databases">
        <title>Tomenella chthoni gen. nov. sp. nov., a member of the family Jonesiaceae isolated from bat guano.</title>
        <authorList>
            <person name="Miller S.L."/>
            <person name="King J."/>
            <person name="Sankaranarayanan K."/>
            <person name="Lawson P.A."/>
        </authorList>
    </citation>
    <scope>NUCLEOTIDE SEQUENCE</scope>
    <source>
        <strain evidence="11">BS-20</strain>
    </source>
</reference>
<feature type="binding site" evidence="9">
    <location>
        <position position="189"/>
    </location>
    <ligand>
        <name>ATP</name>
        <dbReference type="ChEBI" id="CHEBI:30616"/>
    </ligand>
</feature>
<feature type="binding site" evidence="9">
    <location>
        <position position="301"/>
    </location>
    <ligand>
        <name>K(+)</name>
        <dbReference type="ChEBI" id="CHEBI:29103"/>
    </ligand>
</feature>
<feature type="binding site" evidence="9">
    <location>
        <position position="266"/>
    </location>
    <ligand>
        <name>substrate</name>
    </ligand>
</feature>
<comment type="cofactor">
    <cofactor evidence="9">
        <name>Mg(2+)</name>
        <dbReference type="ChEBI" id="CHEBI:18420"/>
    </cofactor>
    <text evidence="9">Requires a divalent cation, most likely magnesium in vivo, as an electrophilic catalyst to aid phosphoryl group transfer. It is the chelate of the metal and the nucleotide that is the actual substrate.</text>
</comment>
<feature type="binding site" evidence="9">
    <location>
        <position position="145"/>
    </location>
    <ligand>
        <name>substrate</name>
    </ligand>
</feature>
<dbReference type="GO" id="GO:0004747">
    <property type="term" value="F:ribokinase activity"/>
    <property type="evidence" value="ECO:0007669"/>
    <property type="project" value="UniProtKB-UniRule"/>
</dbReference>
<comment type="function">
    <text evidence="9">Catalyzes the phosphorylation of ribose at O-5 in a reaction requiring ATP and magnesium. The resulting D-ribose-5-phosphate can then be used either for sythesis of nucleotides, histidine, and tryptophan, or as a component of the pentose phosphate pathway.</text>
</comment>
<feature type="binding site" evidence="9">
    <location>
        <position position="260"/>
    </location>
    <ligand>
        <name>K(+)</name>
        <dbReference type="ChEBI" id="CHEBI:29103"/>
    </ligand>
</feature>
<gene>
    <name evidence="9" type="primary">rbsK</name>
    <name evidence="11" type="ORF">V5R04_13295</name>
</gene>
<feature type="binding site" evidence="9">
    <location>
        <begin position="16"/>
        <end position="18"/>
    </location>
    <ligand>
        <name>substrate</name>
    </ligand>
</feature>
<evidence type="ECO:0000256" key="4">
    <source>
        <dbReference type="ARBA" id="ARBA00022777"/>
    </source>
</evidence>
<dbReference type="EC" id="2.7.1.15" evidence="9"/>
<feature type="binding site" evidence="9">
    <location>
        <position position="299"/>
    </location>
    <ligand>
        <name>K(+)</name>
        <dbReference type="ChEBI" id="CHEBI:29103"/>
    </ligand>
</feature>
<dbReference type="GO" id="GO:0019303">
    <property type="term" value="P:D-ribose catabolic process"/>
    <property type="evidence" value="ECO:0007669"/>
    <property type="project" value="UniProtKB-UniRule"/>
</dbReference>
<evidence type="ECO:0000256" key="1">
    <source>
        <dbReference type="ARBA" id="ARBA00022679"/>
    </source>
</evidence>
<feature type="binding site" evidence="9">
    <location>
        <position position="305"/>
    </location>
    <ligand>
        <name>K(+)</name>
        <dbReference type="ChEBI" id="CHEBI:29103"/>
    </ligand>
</feature>
<dbReference type="Gene3D" id="3.40.1190.20">
    <property type="match status" value="1"/>
</dbReference>
<feature type="binding site" evidence="9">
    <location>
        <begin position="44"/>
        <end position="48"/>
    </location>
    <ligand>
        <name>substrate</name>
    </ligand>
</feature>
<dbReference type="PANTHER" id="PTHR10584:SF166">
    <property type="entry name" value="RIBOKINASE"/>
    <property type="match status" value="1"/>
</dbReference>
<comment type="similarity">
    <text evidence="9">Belongs to the carbohydrate kinase PfkB family. Ribokinase subfamily.</text>
</comment>
<evidence type="ECO:0000256" key="9">
    <source>
        <dbReference type="HAMAP-Rule" id="MF_01987"/>
    </source>
</evidence>
<dbReference type="EMBL" id="CP146203">
    <property type="protein sequence ID" value="XBH21178.1"/>
    <property type="molecule type" value="Genomic_DNA"/>
</dbReference>
<dbReference type="GO" id="GO:0005829">
    <property type="term" value="C:cytosol"/>
    <property type="evidence" value="ECO:0007669"/>
    <property type="project" value="TreeGrafter"/>
</dbReference>
<comment type="activity regulation">
    <text evidence="9">Activated by a monovalent cation that binds near, but not in, the active site. The most likely occupant of the site in vivo is potassium. Ion binding induces a conformational change that may alter substrate affinity.</text>
</comment>
<dbReference type="InterPro" id="IPR011611">
    <property type="entry name" value="PfkB_dom"/>
</dbReference>
<proteinExistence type="inferred from homology"/>
<keyword evidence="7 9" id="KW-0630">Potassium</keyword>
<evidence type="ECO:0000256" key="5">
    <source>
        <dbReference type="ARBA" id="ARBA00022840"/>
    </source>
</evidence>
<comment type="subcellular location">
    <subcellularLocation>
        <location evidence="9">Cytoplasm</location>
    </subcellularLocation>
</comment>
<keyword evidence="4 9" id="KW-0418">Kinase</keyword>
<accession>A0AAU7DW52</accession>
<evidence type="ECO:0000259" key="10">
    <source>
        <dbReference type="Pfam" id="PF00294"/>
    </source>
</evidence>
<evidence type="ECO:0000256" key="6">
    <source>
        <dbReference type="ARBA" id="ARBA00022842"/>
    </source>
</evidence>
<dbReference type="AlphaFoldDB" id="A0AAU7DW52"/>
<dbReference type="InterPro" id="IPR002139">
    <property type="entry name" value="Ribo/fructo_kinase"/>
</dbReference>
<dbReference type="CDD" id="cd01174">
    <property type="entry name" value="ribokinase"/>
    <property type="match status" value="1"/>
</dbReference>
<evidence type="ECO:0000256" key="7">
    <source>
        <dbReference type="ARBA" id="ARBA00022958"/>
    </source>
</evidence>
<comment type="caution">
    <text evidence="9">Lacks conserved residue(s) required for the propagation of feature annotation.</text>
</comment>
<comment type="catalytic activity">
    <reaction evidence="9">
        <text>D-ribose + ATP = D-ribose 5-phosphate + ADP + H(+)</text>
        <dbReference type="Rhea" id="RHEA:13697"/>
        <dbReference type="ChEBI" id="CHEBI:15378"/>
        <dbReference type="ChEBI" id="CHEBI:30616"/>
        <dbReference type="ChEBI" id="CHEBI:47013"/>
        <dbReference type="ChEBI" id="CHEBI:78346"/>
        <dbReference type="ChEBI" id="CHEBI:456216"/>
        <dbReference type="EC" id="2.7.1.15"/>
    </reaction>
</comment>
<protein>
    <recommendedName>
        <fullName evidence="9">Ribokinase</fullName>
        <shortName evidence="9">RK</shortName>
        <ecNumber evidence="9">2.7.1.15</ecNumber>
    </recommendedName>
</protein>
<dbReference type="InterPro" id="IPR011877">
    <property type="entry name" value="Ribokinase"/>
</dbReference>
<evidence type="ECO:0000256" key="3">
    <source>
        <dbReference type="ARBA" id="ARBA00022741"/>
    </source>
</evidence>
<keyword evidence="9" id="KW-0963">Cytoplasm</keyword>
<keyword evidence="6 9" id="KW-0460">Magnesium</keyword>
<feature type="binding site" evidence="9">
    <location>
        <begin position="224"/>
        <end position="229"/>
    </location>
    <ligand>
        <name>ATP</name>
        <dbReference type="ChEBI" id="CHEBI:30616"/>
    </ligand>
</feature>
<feature type="binding site" evidence="9">
    <location>
        <position position="262"/>
    </location>
    <ligand>
        <name>K(+)</name>
        <dbReference type="ChEBI" id="CHEBI:29103"/>
    </ligand>
</feature>
<dbReference type="PANTHER" id="PTHR10584">
    <property type="entry name" value="SUGAR KINASE"/>
    <property type="match status" value="1"/>
</dbReference>
<dbReference type="HAMAP" id="MF_01987">
    <property type="entry name" value="Ribokinase"/>
    <property type="match status" value="1"/>
</dbReference>
<keyword evidence="1 9" id="KW-0808">Transferase</keyword>
<evidence type="ECO:0000256" key="2">
    <source>
        <dbReference type="ARBA" id="ARBA00022723"/>
    </source>
</evidence>
<feature type="domain" description="Carbohydrate kinase PfkB" evidence="10">
    <location>
        <begin position="8"/>
        <end position="307"/>
    </location>
</feature>
<evidence type="ECO:0000256" key="8">
    <source>
        <dbReference type="ARBA" id="ARBA00023277"/>
    </source>
</evidence>